<evidence type="ECO:0000313" key="2">
    <source>
        <dbReference type="Proteomes" id="UP000093561"/>
    </source>
</evidence>
<accession>A0AAF5RU91</accession>
<organism evidence="2 3">
    <name type="scientific">Wuchereria bancrofti</name>
    <dbReference type="NCBI Taxonomy" id="6293"/>
    <lineage>
        <taxon>Eukaryota</taxon>
        <taxon>Metazoa</taxon>
        <taxon>Ecdysozoa</taxon>
        <taxon>Nematoda</taxon>
        <taxon>Chromadorea</taxon>
        <taxon>Rhabditida</taxon>
        <taxon>Spirurina</taxon>
        <taxon>Spiruromorpha</taxon>
        <taxon>Filarioidea</taxon>
        <taxon>Onchocercidae</taxon>
        <taxon>Wuchereria</taxon>
    </lineage>
</organism>
<proteinExistence type="predicted"/>
<evidence type="ECO:0000256" key="1">
    <source>
        <dbReference type="SAM" id="MobiDB-lite"/>
    </source>
</evidence>
<feature type="compositionally biased region" description="Polar residues" evidence="1">
    <location>
        <begin position="12"/>
        <end position="23"/>
    </location>
</feature>
<dbReference type="Proteomes" id="UP000093561">
    <property type="component" value="Unassembled WGS sequence"/>
</dbReference>
<feature type="region of interest" description="Disordered" evidence="1">
    <location>
        <begin position="1"/>
        <end position="23"/>
    </location>
</feature>
<reference evidence="2" key="2">
    <citation type="journal article" date="2016" name="Mol. Ecol.">
        <title>Population genomics of the filarial nematode parasite Wuchereria bancrofti from mosquitoes.</title>
        <authorList>
            <person name="Small S.T."/>
            <person name="Reimer L.J."/>
            <person name="Tisch D.J."/>
            <person name="King C.L."/>
            <person name="Christensen B.M."/>
            <person name="Siba P.M."/>
            <person name="Kazura J.W."/>
            <person name="Serre D."/>
            <person name="Zimmerman P.A."/>
        </authorList>
    </citation>
    <scope>NUCLEOTIDE SEQUENCE</scope>
    <source>
        <strain evidence="2">pt0022</strain>
    </source>
</reference>
<feature type="compositionally biased region" description="Basic and acidic residues" evidence="1">
    <location>
        <begin position="1"/>
        <end position="11"/>
    </location>
</feature>
<reference evidence="2" key="1">
    <citation type="submission" date="2015-03" db="EMBL/GenBank/DDBJ databases">
        <title>Wuchereria bancrofti Genome Sequencing Papua New Guinea Strain.</title>
        <authorList>
            <person name="Small S.T."/>
            <person name="Serre D."/>
            <person name="Zimmerman P.A."/>
        </authorList>
    </citation>
    <scope>NUCLEOTIDE SEQUENCE [LARGE SCALE GENOMIC DNA]</scope>
    <source>
        <strain evidence="2">pt0022</strain>
    </source>
</reference>
<name>A0AAF5RU91_WUCBA</name>
<reference evidence="3" key="3">
    <citation type="submission" date="2024-02" db="UniProtKB">
        <authorList>
            <consortium name="WormBaseParasite"/>
        </authorList>
    </citation>
    <scope>IDENTIFICATION</scope>
    <source>
        <strain evidence="3">pt0022</strain>
    </source>
</reference>
<evidence type="ECO:0000313" key="3">
    <source>
        <dbReference type="WBParaSite" id="mrna-Wban_02868"/>
    </source>
</evidence>
<sequence>MNVKETGKHESVTTSNAFNDTSNYHCASKDKIERILRILKNEHITIARSADTISDLSLVIKEK</sequence>
<dbReference type="WBParaSite" id="mrna-Wban_02868">
    <property type="protein sequence ID" value="mrna-Wban_02868"/>
    <property type="gene ID" value="Wban_02868"/>
</dbReference>
<dbReference type="AlphaFoldDB" id="A0AAF5RU91"/>
<protein>
    <submittedName>
        <fullName evidence="3">Uncharacterized protein</fullName>
    </submittedName>
</protein>